<protein>
    <recommendedName>
        <fullName evidence="3">DUF2789 domain-containing protein</fullName>
    </recommendedName>
</protein>
<gene>
    <name evidence="1" type="ORF">SAMN05216206_1109</name>
</gene>
<dbReference type="EMBL" id="FOQL01000001">
    <property type="protein sequence ID" value="SFI01902.1"/>
    <property type="molecule type" value="Genomic_DNA"/>
</dbReference>
<evidence type="ECO:0000313" key="1">
    <source>
        <dbReference type="EMBL" id="SFI01902.1"/>
    </source>
</evidence>
<dbReference type="RefSeq" id="WP_090240364.1">
    <property type="nucleotide sequence ID" value="NZ_CAXBNE010000119.1"/>
</dbReference>
<dbReference type="OrthoDB" id="5828847at2"/>
<accession>A0A1I3ESH7</accession>
<evidence type="ECO:0000313" key="2">
    <source>
        <dbReference type="Proteomes" id="UP000243606"/>
    </source>
</evidence>
<name>A0A1I3ESH7_9PSED</name>
<keyword evidence="2" id="KW-1185">Reference proteome</keyword>
<dbReference type="InterPro" id="IPR038086">
    <property type="entry name" value="DUF2789_sf"/>
</dbReference>
<evidence type="ECO:0008006" key="3">
    <source>
        <dbReference type="Google" id="ProtNLM"/>
    </source>
</evidence>
<proteinExistence type="predicted"/>
<sequence length="77" mass="8841">MYPQTHDLASLFKQLGLAHDEAAIERFVEQHSPLAENCKLADAPFWDKAQSAFLREEIREDADWAEVVDQLNLMLRG</sequence>
<dbReference type="Pfam" id="PF10982">
    <property type="entry name" value="DUF2789"/>
    <property type="match status" value="1"/>
</dbReference>
<organism evidence="1 2">
    <name type="scientific">Pseudomonas guineae</name>
    <dbReference type="NCBI Taxonomy" id="425504"/>
    <lineage>
        <taxon>Bacteria</taxon>
        <taxon>Pseudomonadati</taxon>
        <taxon>Pseudomonadota</taxon>
        <taxon>Gammaproteobacteria</taxon>
        <taxon>Pseudomonadales</taxon>
        <taxon>Pseudomonadaceae</taxon>
        <taxon>Pseudomonas</taxon>
    </lineage>
</organism>
<dbReference type="Proteomes" id="UP000243606">
    <property type="component" value="Unassembled WGS sequence"/>
</dbReference>
<reference evidence="2" key="1">
    <citation type="submission" date="2016-10" db="EMBL/GenBank/DDBJ databases">
        <authorList>
            <person name="Varghese N."/>
            <person name="Submissions S."/>
        </authorList>
    </citation>
    <scope>NUCLEOTIDE SEQUENCE [LARGE SCALE GENOMIC DNA]</scope>
    <source>
        <strain evidence="2">LMG 24016</strain>
    </source>
</reference>
<dbReference type="STRING" id="425504.SAMN05216206_1109"/>
<dbReference type="InterPro" id="IPR021250">
    <property type="entry name" value="DUF2789"/>
</dbReference>
<dbReference type="Gene3D" id="1.10.10.1130">
    <property type="entry name" value="Uncharacterised protein PF10982, DUF2789"/>
    <property type="match status" value="1"/>
</dbReference>
<dbReference type="AlphaFoldDB" id="A0A1I3ESH7"/>